<accession>A0A821UA92</accession>
<name>A0A821UA92_9NEOP</name>
<protein>
    <submittedName>
        <fullName evidence="2">Uncharacterized protein</fullName>
    </submittedName>
</protein>
<evidence type="ECO:0000313" key="3">
    <source>
        <dbReference type="Proteomes" id="UP000663880"/>
    </source>
</evidence>
<dbReference type="Proteomes" id="UP000663880">
    <property type="component" value="Unassembled WGS sequence"/>
</dbReference>
<feature type="compositionally biased region" description="Basic and acidic residues" evidence="1">
    <location>
        <begin position="11"/>
        <end position="20"/>
    </location>
</feature>
<dbReference type="EMBL" id="CAJOBZ010000029">
    <property type="protein sequence ID" value="CAF4886480.1"/>
    <property type="molecule type" value="Genomic_DNA"/>
</dbReference>
<dbReference type="AlphaFoldDB" id="A0A821UA92"/>
<keyword evidence="3" id="KW-1185">Reference proteome</keyword>
<evidence type="ECO:0000256" key="1">
    <source>
        <dbReference type="SAM" id="MobiDB-lite"/>
    </source>
</evidence>
<gene>
    <name evidence="2" type="ORF">PMACD_LOCUS10077</name>
</gene>
<organism evidence="2 3">
    <name type="scientific">Pieris macdunnoughi</name>
    <dbReference type="NCBI Taxonomy" id="345717"/>
    <lineage>
        <taxon>Eukaryota</taxon>
        <taxon>Metazoa</taxon>
        <taxon>Ecdysozoa</taxon>
        <taxon>Arthropoda</taxon>
        <taxon>Hexapoda</taxon>
        <taxon>Insecta</taxon>
        <taxon>Pterygota</taxon>
        <taxon>Neoptera</taxon>
        <taxon>Endopterygota</taxon>
        <taxon>Lepidoptera</taxon>
        <taxon>Glossata</taxon>
        <taxon>Ditrysia</taxon>
        <taxon>Papilionoidea</taxon>
        <taxon>Pieridae</taxon>
        <taxon>Pierinae</taxon>
        <taxon>Pieris</taxon>
    </lineage>
</organism>
<feature type="region of interest" description="Disordered" evidence="1">
    <location>
        <begin position="1"/>
        <end position="31"/>
    </location>
</feature>
<reference evidence="2" key="1">
    <citation type="submission" date="2021-02" db="EMBL/GenBank/DDBJ databases">
        <authorList>
            <person name="Steward A R."/>
        </authorList>
    </citation>
    <scope>NUCLEOTIDE SEQUENCE</scope>
</reference>
<sequence>MQGECRAPGAVHRDERRGARGAEVARLPPRPPRGWPAALAASSVFIVGQSSSGACRRRSALDLLKRESLRVRSGAYGIRGCVCGSF</sequence>
<evidence type="ECO:0000313" key="2">
    <source>
        <dbReference type="EMBL" id="CAF4886480.1"/>
    </source>
</evidence>
<comment type="caution">
    <text evidence="2">The sequence shown here is derived from an EMBL/GenBank/DDBJ whole genome shotgun (WGS) entry which is preliminary data.</text>
</comment>
<proteinExistence type="predicted"/>